<keyword evidence="3" id="KW-1133">Transmembrane helix</keyword>
<feature type="transmembrane region" description="Helical" evidence="3">
    <location>
        <begin position="154"/>
        <end position="176"/>
    </location>
</feature>
<organism evidence="5 6">
    <name type="scientific">Kaistia hirudinis</name>
    <dbReference type="NCBI Taxonomy" id="1293440"/>
    <lineage>
        <taxon>Bacteria</taxon>
        <taxon>Pseudomonadati</taxon>
        <taxon>Pseudomonadota</taxon>
        <taxon>Alphaproteobacteria</taxon>
        <taxon>Hyphomicrobiales</taxon>
        <taxon>Kaistiaceae</taxon>
        <taxon>Kaistia</taxon>
    </lineage>
</organism>
<dbReference type="RefSeq" id="WP_183400421.1">
    <property type="nucleotide sequence ID" value="NZ_JACIDS010000005.1"/>
</dbReference>
<proteinExistence type="predicted"/>
<feature type="transmembrane region" description="Helical" evidence="3">
    <location>
        <begin position="121"/>
        <end position="142"/>
    </location>
</feature>
<evidence type="ECO:0000256" key="1">
    <source>
        <dbReference type="ARBA" id="ARBA00012528"/>
    </source>
</evidence>
<feature type="domain" description="GGDEF" evidence="4">
    <location>
        <begin position="251"/>
        <end position="382"/>
    </location>
</feature>
<evidence type="ECO:0000313" key="5">
    <source>
        <dbReference type="EMBL" id="MBB3932749.1"/>
    </source>
</evidence>
<sequence length="382" mass="41131">MSGAAFALVVNTSLALLVAAAFLALSRSAEAPGVRWFGASYAIGAGTPLSELLVRLSPTPPIFVFSSFAMFSLAFHVMAAGLARYYHVPLSRWLLPASFVGSLLGRVLLWQAPRGVLWYELLYQLPFTIALLICTAILAVGAPPRLLDRLLTGAFGLAALHFLAKPFISVLVGSGATARDYVESRYALISQSMTAIVLIAVALSLILVVVTDMMETSRRQADRDELSGLPNRRAFDRDAALLLAKSQNQNRACRVLMFDLDLFKAINDTHGHDVGDQVIRAFAAALSDAAPRESAMGRIGGEEFAMLFADAGPETTAACIETIRRRFGGIVFASREGTFRATFSCGVARSLPGESLHDVMVRCDRALYRAKAEGRDRVADAG</sequence>
<dbReference type="AlphaFoldDB" id="A0A840AR62"/>
<dbReference type="EC" id="2.7.7.65" evidence="1"/>
<dbReference type="SMART" id="SM00267">
    <property type="entry name" value="GGDEF"/>
    <property type="match status" value="1"/>
</dbReference>
<dbReference type="NCBIfam" id="TIGR00254">
    <property type="entry name" value="GGDEF"/>
    <property type="match status" value="1"/>
</dbReference>
<dbReference type="InterPro" id="IPR043128">
    <property type="entry name" value="Rev_trsase/Diguanyl_cyclase"/>
</dbReference>
<feature type="transmembrane region" description="Helical" evidence="3">
    <location>
        <begin position="90"/>
        <end position="109"/>
    </location>
</feature>
<reference evidence="5 6" key="1">
    <citation type="submission" date="2020-08" db="EMBL/GenBank/DDBJ databases">
        <title>Genomic Encyclopedia of Type Strains, Phase IV (KMG-IV): sequencing the most valuable type-strain genomes for metagenomic binning, comparative biology and taxonomic classification.</title>
        <authorList>
            <person name="Goeker M."/>
        </authorList>
    </citation>
    <scope>NUCLEOTIDE SEQUENCE [LARGE SCALE GENOMIC DNA]</scope>
    <source>
        <strain evidence="5 6">DSM 25966</strain>
    </source>
</reference>
<dbReference type="PROSITE" id="PS50887">
    <property type="entry name" value="GGDEF"/>
    <property type="match status" value="1"/>
</dbReference>
<gene>
    <name evidence="5" type="ORF">GGR25_003813</name>
</gene>
<dbReference type="Pfam" id="PF00990">
    <property type="entry name" value="GGDEF"/>
    <property type="match status" value="1"/>
</dbReference>
<keyword evidence="3" id="KW-0812">Transmembrane</keyword>
<dbReference type="PANTHER" id="PTHR45138">
    <property type="entry name" value="REGULATORY COMPONENTS OF SENSORY TRANSDUCTION SYSTEM"/>
    <property type="match status" value="1"/>
</dbReference>
<dbReference type="Gene3D" id="3.30.70.270">
    <property type="match status" value="1"/>
</dbReference>
<evidence type="ECO:0000259" key="4">
    <source>
        <dbReference type="PROSITE" id="PS50887"/>
    </source>
</evidence>
<dbReference type="GO" id="GO:0052621">
    <property type="term" value="F:diguanylate cyclase activity"/>
    <property type="evidence" value="ECO:0007669"/>
    <property type="project" value="UniProtKB-EC"/>
</dbReference>
<evidence type="ECO:0000256" key="2">
    <source>
        <dbReference type="ARBA" id="ARBA00034247"/>
    </source>
</evidence>
<protein>
    <recommendedName>
        <fullName evidence="1">diguanylate cyclase</fullName>
        <ecNumber evidence="1">2.7.7.65</ecNumber>
    </recommendedName>
</protein>
<feature type="transmembrane region" description="Helical" evidence="3">
    <location>
        <begin position="62"/>
        <end position="83"/>
    </location>
</feature>
<dbReference type="InterPro" id="IPR050469">
    <property type="entry name" value="Diguanylate_Cyclase"/>
</dbReference>
<dbReference type="PANTHER" id="PTHR45138:SF9">
    <property type="entry name" value="DIGUANYLATE CYCLASE DGCM-RELATED"/>
    <property type="match status" value="1"/>
</dbReference>
<keyword evidence="3" id="KW-0472">Membrane</keyword>
<dbReference type="InterPro" id="IPR000160">
    <property type="entry name" value="GGDEF_dom"/>
</dbReference>
<dbReference type="CDD" id="cd01949">
    <property type="entry name" value="GGDEF"/>
    <property type="match status" value="1"/>
</dbReference>
<dbReference type="FunFam" id="3.30.70.270:FF:000001">
    <property type="entry name" value="Diguanylate cyclase domain protein"/>
    <property type="match status" value="1"/>
</dbReference>
<comment type="catalytic activity">
    <reaction evidence="2">
        <text>2 GTP = 3',3'-c-di-GMP + 2 diphosphate</text>
        <dbReference type="Rhea" id="RHEA:24898"/>
        <dbReference type="ChEBI" id="CHEBI:33019"/>
        <dbReference type="ChEBI" id="CHEBI:37565"/>
        <dbReference type="ChEBI" id="CHEBI:58805"/>
        <dbReference type="EC" id="2.7.7.65"/>
    </reaction>
</comment>
<comment type="caution">
    <text evidence="5">The sequence shown here is derived from an EMBL/GenBank/DDBJ whole genome shotgun (WGS) entry which is preliminary data.</text>
</comment>
<feature type="transmembrane region" description="Helical" evidence="3">
    <location>
        <begin position="188"/>
        <end position="210"/>
    </location>
</feature>
<dbReference type="InterPro" id="IPR029787">
    <property type="entry name" value="Nucleotide_cyclase"/>
</dbReference>
<dbReference type="SUPFAM" id="SSF55073">
    <property type="entry name" value="Nucleotide cyclase"/>
    <property type="match status" value="1"/>
</dbReference>
<accession>A0A840AR62</accession>
<dbReference type="EMBL" id="JACIDS010000005">
    <property type="protein sequence ID" value="MBB3932749.1"/>
    <property type="molecule type" value="Genomic_DNA"/>
</dbReference>
<keyword evidence="6" id="KW-1185">Reference proteome</keyword>
<evidence type="ECO:0000256" key="3">
    <source>
        <dbReference type="SAM" id="Phobius"/>
    </source>
</evidence>
<name>A0A840AR62_9HYPH</name>
<dbReference type="Proteomes" id="UP000553963">
    <property type="component" value="Unassembled WGS sequence"/>
</dbReference>
<evidence type="ECO:0000313" key="6">
    <source>
        <dbReference type="Proteomes" id="UP000553963"/>
    </source>
</evidence>